<keyword evidence="3" id="KW-1185">Reference proteome</keyword>
<dbReference type="AlphaFoldDB" id="A0A5J5AXT7"/>
<protein>
    <submittedName>
        <fullName evidence="2">Uncharacterized protein</fullName>
    </submittedName>
</protein>
<gene>
    <name evidence="2" type="ORF">F0562_030806</name>
</gene>
<sequence>MEILSCYSAPSSHVVNWKGASIPGCVVAANREQAMEVWLRHRNANTEDDLQQLTGSVAGVLSCNRGGIAATGVVIGAAATNVFNTATITDEIAEGAIALSLGLGLEGLQPKRPSRQSRLQGQSSNGRSQCRNKKYDWGTYDT</sequence>
<feature type="region of interest" description="Disordered" evidence="1">
    <location>
        <begin position="110"/>
        <end position="142"/>
    </location>
</feature>
<reference evidence="2 3" key="1">
    <citation type="submission" date="2019-09" db="EMBL/GenBank/DDBJ databases">
        <title>A chromosome-level genome assembly of the Chinese tupelo Nyssa sinensis.</title>
        <authorList>
            <person name="Yang X."/>
            <person name="Kang M."/>
            <person name="Yang Y."/>
            <person name="Xiong H."/>
            <person name="Wang M."/>
            <person name="Zhang Z."/>
            <person name="Wang Z."/>
            <person name="Wu H."/>
            <person name="Ma T."/>
            <person name="Liu J."/>
            <person name="Xi Z."/>
        </authorList>
    </citation>
    <scope>NUCLEOTIDE SEQUENCE [LARGE SCALE GENOMIC DNA]</scope>
    <source>
        <strain evidence="2">J267</strain>
        <tissue evidence="2">Leaf</tissue>
    </source>
</reference>
<dbReference type="EMBL" id="CM018040">
    <property type="protein sequence ID" value="KAA8535793.1"/>
    <property type="molecule type" value="Genomic_DNA"/>
</dbReference>
<feature type="compositionally biased region" description="Polar residues" evidence="1">
    <location>
        <begin position="116"/>
        <end position="129"/>
    </location>
</feature>
<evidence type="ECO:0000313" key="3">
    <source>
        <dbReference type="Proteomes" id="UP000325577"/>
    </source>
</evidence>
<evidence type="ECO:0000313" key="2">
    <source>
        <dbReference type="EMBL" id="KAA8535793.1"/>
    </source>
</evidence>
<accession>A0A5J5AXT7</accession>
<dbReference type="Proteomes" id="UP000325577">
    <property type="component" value="Linkage Group LG17"/>
</dbReference>
<name>A0A5J5AXT7_9ASTE</name>
<evidence type="ECO:0000256" key="1">
    <source>
        <dbReference type="SAM" id="MobiDB-lite"/>
    </source>
</evidence>
<organism evidence="2 3">
    <name type="scientific">Nyssa sinensis</name>
    <dbReference type="NCBI Taxonomy" id="561372"/>
    <lineage>
        <taxon>Eukaryota</taxon>
        <taxon>Viridiplantae</taxon>
        <taxon>Streptophyta</taxon>
        <taxon>Embryophyta</taxon>
        <taxon>Tracheophyta</taxon>
        <taxon>Spermatophyta</taxon>
        <taxon>Magnoliopsida</taxon>
        <taxon>eudicotyledons</taxon>
        <taxon>Gunneridae</taxon>
        <taxon>Pentapetalae</taxon>
        <taxon>asterids</taxon>
        <taxon>Cornales</taxon>
        <taxon>Nyssaceae</taxon>
        <taxon>Nyssa</taxon>
    </lineage>
</organism>
<proteinExistence type="predicted"/>